<comment type="caution">
    <text evidence="2">The sequence shown here is derived from an EMBL/GenBank/DDBJ whole genome shotgun (WGS) entry which is preliminary data.</text>
</comment>
<sequence length="189" mass="20410">MNTSVNRFNEEIKSVLDIVKNSFELLSKQQKGAIVSLLGRFRPDEIAAMITQLSHDEKLLTANALAEAERGTHEAPPTVSADPSHPADLTDSADPADSINSKGRFDLKIKQVITELMRSSEPFASRKLSDRSEDMIIGLIAIVNNESANQSLSGCKIAAELAERQALGGPAETSLDSNLTPKSKPIVRS</sequence>
<proteinExistence type="predicted"/>
<accession>A0ABW9VFU7</accession>
<feature type="region of interest" description="Disordered" evidence="1">
    <location>
        <begin position="68"/>
        <end position="100"/>
    </location>
</feature>
<dbReference type="RefSeq" id="WP_160992774.1">
    <property type="nucleotide sequence ID" value="NZ_WWCO01000031.1"/>
</dbReference>
<dbReference type="EMBL" id="WWCO01000031">
    <property type="protein sequence ID" value="MYM37463.1"/>
    <property type="molecule type" value="Genomic_DNA"/>
</dbReference>
<name>A0ABW9VFU7_9BURK</name>
<dbReference type="Proteomes" id="UP000449678">
    <property type="component" value="Unassembled WGS sequence"/>
</dbReference>
<gene>
    <name evidence="2" type="ORF">GTP38_24360</name>
</gene>
<keyword evidence="3" id="KW-1185">Reference proteome</keyword>
<organism evidence="2 3">
    <name type="scientific">Duganella lactea</name>
    <dbReference type="NCBI Taxonomy" id="2692173"/>
    <lineage>
        <taxon>Bacteria</taxon>
        <taxon>Pseudomonadati</taxon>
        <taxon>Pseudomonadota</taxon>
        <taxon>Betaproteobacteria</taxon>
        <taxon>Burkholderiales</taxon>
        <taxon>Oxalobacteraceae</taxon>
        <taxon>Telluria group</taxon>
        <taxon>Duganella</taxon>
    </lineage>
</organism>
<protein>
    <submittedName>
        <fullName evidence="2">Uncharacterized protein</fullName>
    </submittedName>
</protein>
<evidence type="ECO:0000256" key="1">
    <source>
        <dbReference type="SAM" id="MobiDB-lite"/>
    </source>
</evidence>
<evidence type="ECO:0000313" key="3">
    <source>
        <dbReference type="Proteomes" id="UP000449678"/>
    </source>
</evidence>
<feature type="region of interest" description="Disordered" evidence="1">
    <location>
        <begin position="169"/>
        <end position="189"/>
    </location>
</feature>
<evidence type="ECO:0000313" key="2">
    <source>
        <dbReference type="EMBL" id="MYM37463.1"/>
    </source>
</evidence>
<reference evidence="2 3" key="1">
    <citation type="submission" date="2019-12" db="EMBL/GenBank/DDBJ databases">
        <title>Novel species isolated from a subtropical stream in China.</title>
        <authorList>
            <person name="Lu H."/>
        </authorList>
    </citation>
    <scope>NUCLEOTIDE SEQUENCE [LARGE SCALE GENOMIC DNA]</scope>
    <source>
        <strain evidence="2 3">FT94W</strain>
    </source>
</reference>